<dbReference type="STRING" id="1873524.HSR6_1348"/>
<evidence type="ECO:0000256" key="1">
    <source>
        <dbReference type="SAM" id="Phobius"/>
    </source>
</evidence>
<dbReference type="PROSITE" id="PS51711">
    <property type="entry name" value="G_FEOB"/>
    <property type="match status" value="1"/>
</dbReference>
<dbReference type="Pfam" id="PF07670">
    <property type="entry name" value="Gate"/>
    <property type="match status" value="2"/>
</dbReference>
<dbReference type="GeneID" id="29829270"/>
<feature type="transmembrane region" description="Helical" evidence="1">
    <location>
        <begin position="397"/>
        <end position="416"/>
    </location>
</feature>
<evidence type="ECO:0000313" key="4">
    <source>
        <dbReference type="Proteomes" id="UP000185608"/>
    </source>
</evidence>
<dbReference type="InterPro" id="IPR050860">
    <property type="entry name" value="FeoB_GTPase"/>
</dbReference>
<sequence length="588" mass="62932">MSEPPILLMGHPNVGKSAMFNRLAGADITESNYPGTTVDYTESDLAVEGTTRRIIDVPGTFSLDPKDSAESVAVDLLDKNPDATVVCVLDATRIERGLNLAVEILERGYDLIVALNMWDEAASGNIDIDVDELSSVLDVPVVPTVATEGTGIKTLIDRLPEASPTPIGSVLDAVGFTRAEAIDSATRWDLVDAIVDATVEYGETEPTLPELIGTLTVKPWTGLPFALAALYGMWAFFSAVAGFFTDGYFVPLFDAHWLPWLQETFPFEGTWLYFILVGDPAATNSFEAFGMLTSGLFVAIGVVLPAVFALYLVLAVLEDSGYMARLAVLLDTIFHKIGLHGFAIVPMVLSFGCNVPGVAATRSFETEKQRFVMMTLLSVFIPCGAQLAVMLSLIPQYTGFIVLYLLAGFFVFGAILDKLVPGSSPELIVDVPPLREPRIGNIATKLTLRTREFLKSAVPFVLLGVGIINVLYLGGAIEWLAGALEPVLTGWFGVPTDTIPALIAGFLRKDLAVAQLSAISMTPFQTVMSVIMVSIYFPCLATFAMLIKEGSKSGGVVKMLGGALLTLVAALFLWGGLFHLGGILTGVA</sequence>
<dbReference type="InterPro" id="IPR027417">
    <property type="entry name" value="P-loop_NTPase"/>
</dbReference>
<proteinExistence type="predicted"/>
<feature type="transmembrane region" description="Helical" evidence="1">
    <location>
        <begin position="371"/>
        <end position="391"/>
    </location>
</feature>
<dbReference type="EMBL" id="CP016070">
    <property type="protein sequence ID" value="AOW80452.1"/>
    <property type="molecule type" value="Genomic_DNA"/>
</dbReference>
<dbReference type="NCBIfam" id="TIGR00231">
    <property type="entry name" value="small_GTP"/>
    <property type="match status" value="1"/>
</dbReference>
<dbReference type="GO" id="GO:0005525">
    <property type="term" value="F:GTP binding"/>
    <property type="evidence" value="ECO:0007669"/>
    <property type="project" value="InterPro"/>
</dbReference>
<dbReference type="PANTHER" id="PTHR43185">
    <property type="entry name" value="FERROUS IRON TRANSPORT PROTEIN B"/>
    <property type="match status" value="1"/>
</dbReference>
<feature type="transmembrane region" description="Helical" evidence="1">
    <location>
        <begin position="225"/>
        <end position="250"/>
    </location>
</feature>
<name>A0A1D8S522_9EURY</name>
<dbReference type="RefSeq" id="WP_070365140.1">
    <property type="nucleotide sequence ID" value="NZ_CP016070.1"/>
</dbReference>
<dbReference type="Gene3D" id="3.40.50.300">
    <property type="entry name" value="P-loop containing nucleotide triphosphate hydrolases"/>
    <property type="match status" value="1"/>
</dbReference>
<dbReference type="AlphaFoldDB" id="A0A1D8S522"/>
<dbReference type="InterPro" id="IPR030389">
    <property type="entry name" value="G_FEOB_dom"/>
</dbReference>
<dbReference type="Pfam" id="PF02421">
    <property type="entry name" value="FeoB_N"/>
    <property type="match status" value="1"/>
</dbReference>
<dbReference type="InterPro" id="IPR005225">
    <property type="entry name" value="Small_GTP-bd"/>
</dbReference>
<dbReference type="PATRIC" id="fig|1855411.3.peg.1274"/>
<feature type="transmembrane region" description="Helical" evidence="1">
    <location>
        <begin position="559"/>
        <end position="584"/>
    </location>
</feature>
<organism evidence="3 4">
    <name type="scientific">Halodesulfurarchaeum formicicum</name>
    <dbReference type="NCBI Taxonomy" id="1873524"/>
    <lineage>
        <taxon>Archaea</taxon>
        <taxon>Methanobacteriati</taxon>
        <taxon>Methanobacteriota</taxon>
        <taxon>Stenosarchaea group</taxon>
        <taxon>Halobacteria</taxon>
        <taxon>Halobacteriales</taxon>
        <taxon>Halobacteriaceae</taxon>
        <taxon>Halodesulfurarchaeum</taxon>
    </lineage>
</organism>
<gene>
    <name evidence="3" type="ORF">HTSR_1275</name>
</gene>
<dbReference type="PANTHER" id="PTHR43185:SF1">
    <property type="entry name" value="FE(2+) TRANSPORTER FEOB"/>
    <property type="match status" value="1"/>
</dbReference>
<keyword evidence="1" id="KW-0812">Transmembrane</keyword>
<accession>A0A1D8S522</accession>
<feature type="domain" description="FeoB-type G" evidence="2">
    <location>
        <begin position="3"/>
        <end position="165"/>
    </location>
</feature>
<dbReference type="KEGG" id="halh:HTSR_1275"/>
<keyword evidence="1" id="KW-1133">Transmembrane helix</keyword>
<dbReference type="GO" id="GO:0005886">
    <property type="term" value="C:plasma membrane"/>
    <property type="evidence" value="ECO:0007669"/>
    <property type="project" value="TreeGrafter"/>
</dbReference>
<dbReference type="Proteomes" id="UP000185608">
    <property type="component" value="Chromosome"/>
</dbReference>
<evidence type="ECO:0000259" key="2">
    <source>
        <dbReference type="PROSITE" id="PS51711"/>
    </source>
</evidence>
<feature type="transmembrane region" description="Helical" evidence="1">
    <location>
        <begin position="526"/>
        <end position="547"/>
    </location>
</feature>
<protein>
    <submittedName>
        <fullName evidence="3">Ferrous iron transporter FeoB</fullName>
    </submittedName>
</protein>
<dbReference type="SUPFAM" id="SSF52540">
    <property type="entry name" value="P-loop containing nucleoside triphosphate hydrolases"/>
    <property type="match status" value="1"/>
</dbReference>
<keyword evidence="1" id="KW-0472">Membrane</keyword>
<feature type="transmembrane region" description="Helical" evidence="1">
    <location>
        <begin position="296"/>
        <end position="317"/>
    </location>
</feature>
<reference evidence="3 4" key="1">
    <citation type="submission" date="2016-06" db="EMBL/GenBank/DDBJ databases">
        <title>Discovery of anaerobic lithoheterotrophic haloarchaeon capable of sulfur respiration by hydrogen and formate.</title>
        <authorList>
            <person name="Sorokin D.Y."/>
            <person name="Kublanov I.V."/>
            <person name="Roman P."/>
            <person name="Sinninghe Damste J.S."/>
            <person name="Golyshin P.N."/>
            <person name="Rojo D."/>
            <person name="Ciordia S."/>
            <person name="Mena Md.C."/>
            <person name="Ferrer M."/>
            <person name="Smedile F."/>
            <person name="Messina E."/>
            <person name="La Cono V."/>
            <person name="Yakimov M.M."/>
        </authorList>
    </citation>
    <scope>NUCLEOTIDE SEQUENCE [LARGE SCALE GENOMIC DNA]</scope>
    <source>
        <strain evidence="3 4">HTSR1</strain>
    </source>
</reference>
<evidence type="ECO:0000313" key="3">
    <source>
        <dbReference type="EMBL" id="AOW80452.1"/>
    </source>
</evidence>
<dbReference type="GO" id="GO:0015093">
    <property type="term" value="F:ferrous iron transmembrane transporter activity"/>
    <property type="evidence" value="ECO:0007669"/>
    <property type="project" value="TreeGrafter"/>
</dbReference>
<feature type="transmembrane region" description="Helical" evidence="1">
    <location>
        <begin position="457"/>
        <end position="481"/>
    </location>
</feature>
<feature type="transmembrane region" description="Helical" evidence="1">
    <location>
        <begin position="337"/>
        <end position="359"/>
    </location>
</feature>
<dbReference type="InterPro" id="IPR011642">
    <property type="entry name" value="Gate_dom"/>
</dbReference>